<dbReference type="PANTHER" id="PTHR37820:SF1">
    <property type="entry name" value="CELL DIVISION PROTEIN FTSQ"/>
    <property type="match status" value="1"/>
</dbReference>
<dbReference type="GO" id="GO:0032153">
    <property type="term" value="C:cell division site"/>
    <property type="evidence" value="ECO:0007669"/>
    <property type="project" value="UniProtKB-UniRule"/>
</dbReference>
<evidence type="ECO:0000259" key="10">
    <source>
        <dbReference type="PROSITE" id="PS51779"/>
    </source>
</evidence>
<dbReference type="Gene3D" id="3.40.50.10960">
    <property type="match status" value="1"/>
</dbReference>
<evidence type="ECO:0000256" key="6">
    <source>
        <dbReference type="ARBA" id="ARBA00023136"/>
    </source>
</evidence>
<protein>
    <recommendedName>
        <fullName evidence="8">Cell division protein DivIB</fullName>
    </recommendedName>
</protein>
<dbReference type="InterPro" id="IPR050487">
    <property type="entry name" value="FtsQ_DivIB"/>
</dbReference>
<comment type="function">
    <text evidence="8">Cell division protein that may be involved in stabilizing or promoting the assembly of the division complex.</text>
</comment>
<organism evidence="11 12">
    <name type="scientific">Schleiferilactobacillus perolens DSM 12744</name>
    <dbReference type="NCBI Taxonomy" id="1423792"/>
    <lineage>
        <taxon>Bacteria</taxon>
        <taxon>Bacillati</taxon>
        <taxon>Bacillota</taxon>
        <taxon>Bacilli</taxon>
        <taxon>Lactobacillales</taxon>
        <taxon>Lactobacillaceae</taxon>
        <taxon>Schleiferilactobacillus</taxon>
    </lineage>
</organism>
<evidence type="ECO:0000256" key="9">
    <source>
        <dbReference type="SAM" id="MobiDB-lite"/>
    </source>
</evidence>
<accession>A0A0R1N8M8</accession>
<dbReference type="InterPro" id="IPR013685">
    <property type="entry name" value="POTRA_FtsQ_type"/>
</dbReference>
<dbReference type="PANTHER" id="PTHR37820">
    <property type="entry name" value="CELL DIVISION PROTEIN DIVIB"/>
    <property type="match status" value="1"/>
</dbReference>
<feature type="compositionally biased region" description="Basic and acidic residues" evidence="9">
    <location>
        <begin position="7"/>
        <end position="16"/>
    </location>
</feature>
<evidence type="ECO:0000256" key="7">
    <source>
        <dbReference type="ARBA" id="ARBA00023306"/>
    </source>
</evidence>
<dbReference type="PATRIC" id="fig|1423792.3.peg.1396"/>
<dbReference type="STRING" id="1423792.FD09_GL001377"/>
<evidence type="ECO:0000256" key="4">
    <source>
        <dbReference type="ARBA" id="ARBA00022692"/>
    </source>
</evidence>
<sequence length="291" mass="32962">MRRKQKGEKPKSRVDPQRTIQPWEHYLAKQENANSAKPSQELHVSKTLPQWNRQRTRRLVKNTTIVLLVFLVVGLVTAYFLTPFSRVREISVQGTNVAADQAVIDESHIRSGESLMHIFLHRHTMTRDLKKRMPILQSAQIVPNGINDITLRVKEYPVVGYTVKQGIYYPVLSTGTVLKDGQSKPVGNSPIYADFTSAKHLAFAVKVYTSLSQHVQADISEVHDTSDQRNPNRVMLYMNDQNKVIADLTTLKQKIIYYPKMKTQLKGTGIVDLEVGAYAIPNKSENSAKNP</sequence>
<evidence type="ECO:0000313" key="12">
    <source>
        <dbReference type="Proteomes" id="UP000051330"/>
    </source>
</evidence>
<dbReference type="InterPro" id="IPR034746">
    <property type="entry name" value="POTRA"/>
</dbReference>
<dbReference type="Pfam" id="PF03799">
    <property type="entry name" value="FtsQ_DivIB_C"/>
    <property type="match status" value="1"/>
</dbReference>
<dbReference type="RefSeq" id="WP_057818217.1">
    <property type="nucleotide sequence ID" value="NZ_AZEC01000002.1"/>
</dbReference>
<feature type="region of interest" description="Disordered" evidence="9">
    <location>
        <begin position="1"/>
        <end position="21"/>
    </location>
</feature>
<keyword evidence="2 8" id="KW-1003">Cell membrane</keyword>
<dbReference type="HAMAP" id="MF_00912">
    <property type="entry name" value="DivIB"/>
    <property type="match status" value="1"/>
</dbReference>
<dbReference type="AlphaFoldDB" id="A0A0R1N8M8"/>
<comment type="subcellular location">
    <subcellularLocation>
        <location evidence="8">Cell membrane</location>
        <topology evidence="8">Single-pass type II membrane protein</topology>
    </subcellularLocation>
    <subcellularLocation>
        <location evidence="1">Membrane</location>
    </subcellularLocation>
    <text evidence="8">Localizes to the division septum.</text>
</comment>
<dbReference type="EMBL" id="AZEC01000002">
    <property type="protein sequence ID" value="KRL14213.1"/>
    <property type="molecule type" value="Genomic_DNA"/>
</dbReference>
<feature type="domain" description="POTRA" evidence="10">
    <location>
        <begin position="85"/>
        <end position="156"/>
    </location>
</feature>
<gene>
    <name evidence="8" type="primary">divIB</name>
    <name evidence="11" type="ORF">FD09_GL001377</name>
</gene>
<dbReference type="PROSITE" id="PS51779">
    <property type="entry name" value="POTRA"/>
    <property type="match status" value="1"/>
</dbReference>
<comment type="caution">
    <text evidence="11">The sequence shown here is derived from an EMBL/GenBank/DDBJ whole genome shotgun (WGS) entry which is preliminary data.</text>
</comment>
<dbReference type="GO" id="GO:0043093">
    <property type="term" value="P:FtsZ-dependent cytokinesis"/>
    <property type="evidence" value="ECO:0007669"/>
    <property type="project" value="UniProtKB-UniRule"/>
</dbReference>
<dbReference type="Proteomes" id="UP000051330">
    <property type="component" value="Unassembled WGS sequence"/>
</dbReference>
<dbReference type="InterPro" id="IPR026580">
    <property type="entry name" value="DivIB"/>
</dbReference>
<dbReference type="OrthoDB" id="1819027at2"/>
<dbReference type="GO" id="GO:0005886">
    <property type="term" value="C:plasma membrane"/>
    <property type="evidence" value="ECO:0007669"/>
    <property type="project" value="UniProtKB-SubCell"/>
</dbReference>
<evidence type="ECO:0000256" key="8">
    <source>
        <dbReference type="HAMAP-Rule" id="MF_00912"/>
    </source>
</evidence>
<keyword evidence="3 8" id="KW-0132">Cell division</keyword>
<keyword evidence="6 8" id="KW-0472">Membrane</keyword>
<reference evidence="11 12" key="1">
    <citation type="journal article" date="2015" name="Genome Announc.">
        <title>Expanding the biotechnology potential of lactobacilli through comparative genomics of 213 strains and associated genera.</title>
        <authorList>
            <person name="Sun Z."/>
            <person name="Harris H.M."/>
            <person name="McCann A."/>
            <person name="Guo C."/>
            <person name="Argimon S."/>
            <person name="Zhang W."/>
            <person name="Yang X."/>
            <person name="Jeffery I.B."/>
            <person name="Cooney J.C."/>
            <person name="Kagawa T.F."/>
            <person name="Liu W."/>
            <person name="Song Y."/>
            <person name="Salvetti E."/>
            <person name="Wrobel A."/>
            <person name="Rasinkangas P."/>
            <person name="Parkhill J."/>
            <person name="Rea M.C."/>
            <person name="O'Sullivan O."/>
            <person name="Ritari J."/>
            <person name="Douillard F.P."/>
            <person name="Paul Ross R."/>
            <person name="Yang R."/>
            <person name="Briner A.E."/>
            <person name="Felis G.E."/>
            <person name="de Vos W.M."/>
            <person name="Barrangou R."/>
            <person name="Klaenhammer T.R."/>
            <person name="Caufield P.W."/>
            <person name="Cui Y."/>
            <person name="Zhang H."/>
            <person name="O'Toole P.W."/>
        </authorList>
    </citation>
    <scope>NUCLEOTIDE SEQUENCE [LARGE SCALE GENOMIC DNA]</scope>
    <source>
        <strain evidence="11 12">DSM 12744</strain>
    </source>
</reference>
<keyword evidence="12" id="KW-1185">Reference proteome</keyword>
<evidence type="ECO:0000256" key="5">
    <source>
        <dbReference type="ARBA" id="ARBA00022989"/>
    </source>
</evidence>
<dbReference type="InterPro" id="IPR005548">
    <property type="entry name" value="Cell_div_FtsQ/DivIB_C"/>
</dbReference>
<keyword evidence="5 8" id="KW-1133">Transmembrane helix</keyword>
<name>A0A0R1N8M8_9LACO</name>
<evidence type="ECO:0000256" key="1">
    <source>
        <dbReference type="ARBA" id="ARBA00004370"/>
    </source>
</evidence>
<evidence type="ECO:0000256" key="2">
    <source>
        <dbReference type="ARBA" id="ARBA00022475"/>
    </source>
</evidence>
<keyword evidence="7 8" id="KW-0131">Cell cycle</keyword>
<dbReference type="Pfam" id="PF08478">
    <property type="entry name" value="POTRA_1"/>
    <property type="match status" value="1"/>
</dbReference>
<evidence type="ECO:0000313" key="11">
    <source>
        <dbReference type="EMBL" id="KRL14213.1"/>
    </source>
</evidence>
<evidence type="ECO:0000256" key="3">
    <source>
        <dbReference type="ARBA" id="ARBA00022618"/>
    </source>
</evidence>
<feature type="transmembrane region" description="Helical" evidence="8">
    <location>
        <begin position="59"/>
        <end position="81"/>
    </location>
</feature>
<comment type="similarity">
    <text evidence="8">Belongs to the FtsQ/DivIB family. DivIB subfamily.</text>
</comment>
<keyword evidence="4 8" id="KW-0812">Transmembrane</keyword>
<proteinExistence type="inferred from homology"/>